<gene>
    <name evidence="2" type="ORF">KU39_3p175</name>
</gene>
<dbReference type="Proteomes" id="UP000029558">
    <property type="component" value="Plasmid pPSB1-3"/>
</dbReference>
<sequence length="74" mass="8678">MQNTYRGSDAYVKIKGRWYYLYRAIDKYGHTLDWMLSRQQNAKAALRFFKKAIAGTVAKNYSELQKGYFLVLSA</sequence>
<dbReference type="Pfam" id="PF13610">
    <property type="entry name" value="DDE_Tnp_IS240"/>
    <property type="match status" value="1"/>
</dbReference>
<feature type="domain" description="DDE" evidence="1">
    <location>
        <begin position="9"/>
        <end position="55"/>
    </location>
</feature>
<evidence type="ECO:0000313" key="2">
    <source>
        <dbReference type="EMBL" id="ALB24637.1"/>
    </source>
</evidence>
<keyword evidence="2" id="KW-0614">Plasmid</keyword>
<evidence type="ECO:0000259" key="1">
    <source>
        <dbReference type="Pfam" id="PF13610"/>
    </source>
</evidence>
<dbReference type="EMBL" id="CP012511">
    <property type="protein sequence ID" value="ALB24637.1"/>
    <property type="molecule type" value="Genomic_DNA"/>
</dbReference>
<accession>A0AAC8VLF8</accession>
<dbReference type="InterPro" id="IPR032874">
    <property type="entry name" value="DDE_dom"/>
</dbReference>
<evidence type="ECO:0000313" key="3">
    <source>
        <dbReference type="Proteomes" id="UP000029558"/>
    </source>
</evidence>
<name>A0AAC8VLF8_PISSA</name>
<geneLocation type="plasmid" evidence="2 3">
    <name>pPSB1-3</name>
</geneLocation>
<reference evidence="2 3" key="1">
    <citation type="journal article" date="2014" name="Genome Announc.">
        <title>Comparative Genome Analysis of Two Isolates of the Fish Pathogen Piscirickettsia salmonis from Different Hosts Reveals Major Differences in Virulence-Associated Secretion Systems.</title>
        <authorList>
            <person name="Bohle H."/>
            <person name="Henriquez P."/>
            <person name="Grothusen H."/>
            <person name="Navas E."/>
            <person name="Sandoval A."/>
            <person name="Bustamante F."/>
            <person name="Bustos P."/>
            <person name="Mancilla M."/>
        </authorList>
    </citation>
    <scope>NUCLEOTIDE SEQUENCE [LARGE SCALE GENOMIC DNA]</scope>
    <source>
        <strain evidence="3">B1-32597</strain>
    </source>
</reference>
<proteinExistence type="predicted"/>
<dbReference type="AlphaFoldDB" id="A0AAC8VLF8"/>
<protein>
    <submittedName>
        <fullName evidence="2">Transposase</fullName>
    </submittedName>
</protein>
<organism evidence="2 3">
    <name type="scientific">Piscirickettsia salmonis</name>
    <dbReference type="NCBI Taxonomy" id="1238"/>
    <lineage>
        <taxon>Bacteria</taxon>
        <taxon>Pseudomonadati</taxon>
        <taxon>Pseudomonadota</taxon>
        <taxon>Gammaproteobacteria</taxon>
        <taxon>Thiotrichales</taxon>
        <taxon>Piscirickettsiaceae</taxon>
        <taxon>Piscirickettsia</taxon>
    </lineage>
</organism>